<keyword evidence="1" id="KW-1185">Reference proteome</keyword>
<dbReference type="AlphaFoldDB" id="A0A7E4VF19"/>
<accession>A0A7E4VF19</accession>
<dbReference type="Proteomes" id="UP000492821">
    <property type="component" value="Unassembled WGS sequence"/>
</dbReference>
<reference evidence="2" key="2">
    <citation type="submission" date="2020-10" db="UniProtKB">
        <authorList>
            <consortium name="WormBaseParasite"/>
        </authorList>
    </citation>
    <scope>IDENTIFICATION</scope>
</reference>
<proteinExistence type="predicted"/>
<name>A0A7E4VF19_PANRE</name>
<evidence type="ECO:0000313" key="2">
    <source>
        <dbReference type="WBParaSite" id="Pan_g20074.t1"/>
    </source>
</evidence>
<reference evidence="1" key="1">
    <citation type="journal article" date="2013" name="Genetics">
        <title>The draft genome and transcriptome of Panagrellus redivivus are shaped by the harsh demands of a free-living lifestyle.</title>
        <authorList>
            <person name="Srinivasan J."/>
            <person name="Dillman A.R."/>
            <person name="Macchietto M.G."/>
            <person name="Heikkinen L."/>
            <person name="Lakso M."/>
            <person name="Fracchia K.M."/>
            <person name="Antoshechkin I."/>
            <person name="Mortazavi A."/>
            <person name="Wong G."/>
            <person name="Sternberg P.W."/>
        </authorList>
    </citation>
    <scope>NUCLEOTIDE SEQUENCE [LARGE SCALE GENOMIC DNA]</scope>
    <source>
        <strain evidence="1">MT8872</strain>
    </source>
</reference>
<sequence>MMAIGFKYSTTVRSLNFRVLSRRRLVRRMLEQRCKQSVRTQRCRTCLNQSDENQRCLTLVSGGEMGYPFRCFDENCGNLHNLKCE</sequence>
<dbReference type="WBParaSite" id="Pan_g20074.t1">
    <property type="protein sequence ID" value="Pan_g20074.t1"/>
    <property type="gene ID" value="Pan_g20074"/>
</dbReference>
<organism evidence="1 2">
    <name type="scientific">Panagrellus redivivus</name>
    <name type="common">Microworm</name>
    <dbReference type="NCBI Taxonomy" id="6233"/>
    <lineage>
        <taxon>Eukaryota</taxon>
        <taxon>Metazoa</taxon>
        <taxon>Ecdysozoa</taxon>
        <taxon>Nematoda</taxon>
        <taxon>Chromadorea</taxon>
        <taxon>Rhabditida</taxon>
        <taxon>Tylenchina</taxon>
        <taxon>Panagrolaimomorpha</taxon>
        <taxon>Panagrolaimoidea</taxon>
        <taxon>Panagrolaimidae</taxon>
        <taxon>Panagrellus</taxon>
    </lineage>
</organism>
<evidence type="ECO:0000313" key="1">
    <source>
        <dbReference type="Proteomes" id="UP000492821"/>
    </source>
</evidence>
<protein>
    <submittedName>
        <fullName evidence="2">Uncharacterized protein</fullName>
    </submittedName>
</protein>